<name>A0A238BQX5_9BILA</name>
<evidence type="ECO:0000313" key="1">
    <source>
        <dbReference type="EMBL" id="OZC07652.1"/>
    </source>
</evidence>
<gene>
    <name evidence="1" type="ORF">X798_05371</name>
</gene>
<proteinExistence type="predicted"/>
<evidence type="ECO:0000313" key="2">
    <source>
        <dbReference type="Proteomes" id="UP000242913"/>
    </source>
</evidence>
<dbReference type="EMBL" id="KZ270026">
    <property type="protein sequence ID" value="OZC07652.1"/>
    <property type="molecule type" value="Genomic_DNA"/>
</dbReference>
<dbReference type="Proteomes" id="UP000242913">
    <property type="component" value="Unassembled WGS sequence"/>
</dbReference>
<protein>
    <submittedName>
        <fullName evidence="1">Uncharacterized protein</fullName>
    </submittedName>
</protein>
<sequence length="97" mass="11656">MHLGNEVVNQMLPRLQKMESRCETRWNTVPLLMNITYARPIARKMSLNCNPLNQNRREVRFVFATFNLVHNHCDIMAFTLRTVSNDLLRYYKTQRRD</sequence>
<keyword evidence="2" id="KW-1185">Reference proteome</keyword>
<dbReference type="AlphaFoldDB" id="A0A238BQX5"/>
<reference evidence="1 2" key="1">
    <citation type="submission" date="2015-12" db="EMBL/GenBank/DDBJ databases">
        <title>Draft genome of the nematode, Onchocerca flexuosa.</title>
        <authorList>
            <person name="Mitreva M."/>
        </authorList>
    </citation>
    <scope>NUCLEOTIDE SEQUENCE [LARGE SCALE GENOMIC DNA]</scope>
    <source>
        <strain evidence="1">Red Deer</strain>
    </source>
</reference>
<accession>A0A238BQX5</accession>
<organism evidence="1 2">
    <name type="scientific">Onchocerca flexuosa</name>
    <dbReference type="NCBI Taxonomy" id="387005"/>
    <lineage>
        <taxon>Eukaryota</taxon>
        <taxon>Metazoa</taxon>
        <taxon>Ecdysozoa</taxon>
        <taxon>Nematoda</taxon>
        <taxon>Chromadorea</taxon>
        <taxon>Rhabditida</taxon>
        <taxon>Spirurina</taxon>
        <taxon>Spiruromorpha</taxon>
        <taxon>Filarioidea</taxon>
        <taxon>Onchocercidae</taxon>
        <taxon>Onchocerca</taxon>
    </lineage>
</organism>